<dbReference type="Proteomes" id="UP001595556">
    <property type="component" value="Unassembled WGS sequence"/>
</dbReference>
<evidence type="ECO:0000313" key="3">
    <source>
        <dbReference type="Proteomes" id="UP001595556"/>
    </source>
</evidence>
<gene>
    <name evidence="2" type="ORF">ACFOEN_12095</name>
</gene>
<evidence type="ECO:0000256" key="1">
    <source>
        <dbReference type="SAM" id="Phobius"/>
    </source>
</evidence>
<sequence length="316" mass="34166">MSIAGHRLKVVLAVALLIVMVAFWWARNRTEPTDPAREARIPSAGFADHPVAAAQAPALASVVRSDIAESPLLGELYASANLAQFFEHALRRPEEGGVYFAIKSLQLCLFPFEDSAETQAPSAAQLRARALMQARCSALNQGVRTDSSEDHALKRIQDLERGDLAKRDPLIQARERLYALAAEHADASRRTEALNALMQAGGAGVLYGELQQIDLHQRIFFQGKPFGGVDRLAFQRALIVYRMERSLAAGGSDGGNLALTFCASTGRCDGDAFARVLGSVQDSDTDAVRHVYPALRDALNKADVSAFAVPNQADPQ</sequence>
<name>A0ABV7HAE5_9BURK</name>
<reference evidence="3" key="1">
    <citation type="journal article" date="2019" name="Int. J. Syst. Evol. Microbiol.">
        <title>The Global Catalogue of Microorganisms (GCM) 10K type strain sequencing project: providing services to taxonomists for standard genome sequencing and annotation.</title>
        <authorList>
            <consortium name="The Broad Institute Genomics Platform"/>
            <consortium name="The Broad Institute Genome Sequencing Center for Infectious Disease"/>
            <person name="Wu L."/>
            <person name="Ma J."/>
        </authorList>
    </citation>
    <scope>NUCLEOTIDE SEQUENCE [LARGE SCALE GENOMIC DNA]</scope>
    <source>
        <strain evidence="3">KCTC 52168</strain>
    </source>
</reference>
<proteinExistence type="predicted"/>
<organism evidence="2 3">
    <name type="scientific">Piscinibacterium candidicorallinum</name>
    <dbReference type="NCBI Taxonomy" id="1793872"/>
    <lineage>
        <taxon>Bacteria</taxon>
        <taxon>Pseudomonadati</taxon>
        <taxon>Pseudomonadota</taxon>
        <taxon>Betaproteobacteria</taxon>
        <taxon>Burkholderiales</taxon>
        <taxon>Piscinibacterium</taxon>
    </lineage>
</organism>
<accession>A0ABV7HAE5</accession>
<feature type="transmembrane region" description="Helical" evidence="1">
    <location>
        <begin position="7"/>
        <end position="26"/>
    </location>
</feature>
<keyword evidence="3" id="KW-1185">Reference proteome</keyword>
<keyword evidence="1" id="KW-1133">Transmembrane helix</keyword>
<protein>
    <submittedName>
        <fullName evidence="2">Uncharacterized protein</fullName>
    </submittedName>
</protein>
<dbReference type="RefSeq" id="WP_377304213.1">
    <property type="nucleotide sequence ID" value="NZ_CP180191.1"/>
</dbReference>
<keyword evidence="1" id="KW-0812">Transmembrane</keyword>
<evidence type="ECO:0000313" key="2">
    <source>
        <dbReference type="EMBL" id="MFC3148362.1"/>
    </source>
</evidence>
<comment type="caution">
    <text evidence="2">The sequence shown here is derived from an EMBL/GenBank/DDBJ whole genome shotgun (WGS) entry which is preliminary data.</text>
</comment>
<keyword evidence="1" id="KW-0472">Membrane</keyword>
<dbReference type="EMBL" id="JBHRTI010000004">
    <property type="protein sequence ID" value="MFC3148362.1"/>
    <property type="molecule type" value="Genomic_DNA"/>
</dbReference>